<protein>
    <recommendedName>
        <fullName evidence="3">PCI domain-containing protein</fullName>
    </recommendedName>
</protein>
<dbReference type="Proteomes" id="UP001056012">
    <property type="component" value="Chromosome 2"/>
</dbReference>
<gene>
    <name evidence="1" type="ORF">yc1106_02569</name>
</gene>
<organism evidence="1 2">
    <name type="scientific">Curvularia clavata</name>
    <dbReference type="NCBI Taxonomy" id="95742"/>
    <lineage>
        <taxon>Eukaryota</taxon>
        <taxon>Fungi</taxon>
        <taxon>Dikarya</taxon>
        <taxon>Ascomycota</taxon>
        <taxon>Pezizomycotina</taxon>
        <taxon>Dothideomycetes</taxon>
        <taxon>Pleosporomycetidae</taxon>
        <taxon>Pleosporales</taxon>
        <taxon>Pleosporineae</taxon>
        <taxon>Pleosporaceae</taxon>
        <taxon>Curvularia</taxon>
    </lineage>
</organism>
<accession>A0A9Q9DQP9</accession>
<sequence length="563" mass="63033">MPFFQNQNNVETRLCTAVNVAIQAGDANQLQSIVLLEPLEANRWPPDHQELINSLKQNYPASNPESEKRLEDLVRRVVTETAESEDEEGRPVQSWGSLVTFLVGWMTFLRDVDANNLVMVFEMMTDLQPRANSALQHPTKGILMLPTIMYYAKVFARVAIGLDNNPSLAQQLLADVDEDGQRESLPEKAANIVRQAFIICLNDRNTVPGGIKDGRPDGKKVGIYKMANICLKTLFQADKLGSCETIFNNISNSSPPLHFYPAAERITYLYYLGRYHFSNTNFYAAQLVLELAYRGCHRQCPTQRRLIAVCLVAANIILGRFPNEHIYNDPANAGFREVFVPITQAIRKGDLEAFRRITNLDLSHPSAPFMIKYRIFYPIGNYCEVLVWRSLLRKVFVLTGSMGETSKAAALLDLRAAVQIFRFLEARSRIKNAAMAAQDRGPGRRNFGHIFQDHASTTKSTYIDPDFAGVDTVQPYDHEYDILELECICGSLITQGFLNGYIAQAKQKVAIQGVKHGNLNAGFLVPWEVNKEKNKDEVLGWKKEAGGDGGKVVRLAFAAPAGL</sequence>
<dbReference type="PANTHER" id="PTHR12732">
    <property type="entry name" value="UNCHARACTERIZED PROTEASOME COMPONENT REGION PCI-CONTAINING"/>
    <property type="match status" value="1"/>
</dbReference>
<dbReference type="GO" id="GO:0003723">
    <property type="term" value="F:RNA binding"/>
    <property type="evidence" value="ECO:0007669"/>
    <property type="project" value="InterPro"/>
</dbReference>
<dbReference type="InterPro" id="IPR045114">
    <property type="entry name" value="Csn12-like"/>
</dbReference>
<proteinExistence type="predicted"/>
<name>A0A9Q9DQP9_CURCL</name>
<evidence type="ECO:0000313" key="1">
    <source>
        <dbReference type="EMBL" id="USP75295.1"/>
    </source>
</evidence>
<dbReference type="InterPro" id="IPR036388">
    <property type="entry name" value="WH-like_DNA-bd_sf"/>
</dbReference>
<keyword evidence="2" id="KW-1185">Reference proteome</keyword>
<dbReference type="OrthoDB" id="5404651at2759"/>
<evidence type="ECO:0008006" key="3">
    <source>
        <dbReference type="Google" id="ProtNLM"/>
    </source>
</evidence>
<reference evidence="1" key="1">
    <citation type="submission" date="2021-12" db="EMBL/GenBank/DDBJ databases">
        <title>Curvularia clavata genome.</title>
        <authorList>
            <person name="Cao Y."/>
        </authorList>
    </citation>
    <scope>NUCLEOTIDE SEQUENCE</scope>
    <source>
        <strain evidence="1">Yc1106</strain>
    </source>
</reference>
<dbReference type="Gene3D" id="1.10.10.10">
    <property type="entry name" value="Winged helix-like DNA-binding domain superfamily/Winged helix DNA-binding domain"/>
    <property type="match status" value="1"/>
</dbReference>
<dbReference type="EMBL" id="CP089275">
    <property type="protein sequence ID" value="USP75295.1"/>
    <property type="molecule type" value="Genomic_DNA"/>
</dbReference>
<dbReference type="SMART" id="SM00753">
    <property type="entry name" value="PAM"/>
    <property type="match status" value="1"/>
</dbReference>
<dbReference type="VEuPathDB" id="FungiDB:yc1106_02569"/>
<dbReference type="GO" id="GO:0003690">
    <property type="term" value="F:double-stranded DNA binding"/>
    <property type="evidence" value="ECO:0007669"/>
    <property type="project" value="InterPro"/>
</dbReference>
<dbReference type="PANTHER" id="PTHR12732:SF8">
    <property type="entry name" value="NUCLEAR MRNA EXPORT PROTEIN THP1"/>
    <property type="match status" value="1"/>
</dbReference>
<evidence type="ECO:0000313" key="2">
    <source>
        <dbReference type="Proteomes" id="UP001056012"/>
    </source>
</evidence>
<dbReference type="AlphaFoldDB" id="A0A9Q9DQP9"/>